<name>A0A0D2DE04_9EURO</name>
<accession>A0A0D2DE04</accession>
<dbReference type="VEuPathDB" id="FungiDB:PV06_06870"/>
<organism evidence="1 2">
    <name type="scientific">Exophiala oligosperma</name>
    <dbReference type="NCBI Taxonomy" id="215243"/>
    <lineage>
        <taxon>Eukaryota</taxon>
        <taxon>Fungi</taxon>
        <taxon>Dikarya</taxon>
        <taxon>Ascomycota</taxon>
        <taxon>Pezizomycotina</taxon>
        <taxon>Eurotiomycetes</taxon>
        <taxon>Chaetothyriomycetidae</taxon>
        <taxon>Chaetothyriales</taxon>
        <taxon>Herpotrichiellaceae</taxon>
        <taxon>Exophiala</taxon>
    </lineage>
</organism>
<sequence>MNSRTTALIPANNAGIGSTDDWVPDLFGQLMKTQQEKTKASQTDRQAGHDLNDRATKLYEDYNNIQQILQSGQVTYGSQAYVDLSTTAQDLRNQAQDLDKQHVKKIIDSAQESGQSTQLQQDAMTLAQHISPQSPPLPQNQLQTQCPSSGNKTQICNRVDHCHFDHPHDCHCHPHHHPHLHVWKGICWCCT</sequence>
<dbReference type="GeneID" id="27358944"/>
<evidence type="ECO:0000313" key="2">
    <source>
        <dbReference type="Proteomes" id="UP000053342"/>
    </source>
</evidence>
<dbReference type="AlphaFoldDB" id="A0A0D2DE04"/>
<dbReference type="Proteomes" id="UP000053342">
    <property type="component" value="Unassembled WGS sequence"/>
</dbReference>
<protein>
    <submittedName>
        <fullName evidence="1">Uncharacterized protein</fullName>
    </submittedName>
</protein>
<proteinExistence type="predicted"/>
<gene>
    <name evidence="1" type="ORF">PV06_06870</name>
</gene>
<dbReference type="RefSeq" id="XP_016261514.1">
    <property type="nucleotide sequence ID" value="XM_016408034.1"/>
</dbReference>
<evidence type="ECO:0000313" key="1">
    <source>
        <dbReference type="EMBL" id="KIW41298.1"/>
    </source>
</evidence>
<keyword evidence="2" id="KW-1185">Reference proteome</keyword>
<dbReference type="HOGENOM" id="CLU_1421430_0_0_1"/>
<dbReference type="EMBL" id="KN847337">
    <property type="protein sequence ID" value="KIW41298.1"/>
    <property type="molecule type" value="Genomic_DNA"/>
</dbReference>
<reference evidence="1 2" key="1">
    <citation type="submission" date="2015-01" db="EMBL/GenBank/DDBJ databases">
        <title>The Genome Sequence of Exophiala oligosperma CBS72588.</title>
        <authorList>
            <consortium name="The Broad Institute Genomics Platform"/>
            <person name="Cuomo C."/>
            <person name="de Hoog S."/>
            <person name="Gorbushina A."/>
            <person name="Stielow B."/>
            <person name="Teixiera M."/>
            <person name="Abouelleil A."/>
            <person name="Chapman S.B."/>
            <person name="Priest M."/>
            <person name="Young S.K."/>
            <person name="Wortman J."/>
            <person name="Nusbaum C."/>
            <person name="Birren B."/>
        </authorList>
    </citation>
    <scope>NUCLEOTIDE SEQUENCE [LARGE SCALE GENOMIC DNA]</scope>
    <source>
        <strain evidence="1 2">CBS 72588</strain>
    </source>
</reference>